<feature type="transmembrane region" description="Helical" evidence="1">
    <location>
        <begin position="12"/>
        <end position="37"/>
    </location>
</feature>
<organism evidence="2 3">
    <name type="scientific">Bosea rubneri</name>
    <dbReference type="NCBI Taxonomy" id="3075434"/>
    <lineage>
        <taxon>Bacteria</taxon>
        <taxon>Pseudomonadati</taxon>
        <taxon>Pseudomonadota</taxon>
        <taxon>Alphaproteobacteria</taxon>
        <taxon>Hyphomicrobiales</taxon>
        <taxon>Boseaceae</taxon>
        <taxon>Bosea</taxon>
    </lineage>
</organism>
<protein>
    <submittedName>
        <fullName evidence="2">Uncharacterized protein</fullName>
    </submittedName>
</protein>
<proteinExistence type="predicted"/>
<dbReference type="EMBL" id="JAWDID010000094">
    <property type="protein sequence ID" value="MDU0343902.1"/>
    <property type="molecule type" value="Genomic_DNA"/>
</dbReference>
<reference evidence="2 3" key="1">
    <citation type="submission" date="2023-09" db="EMBL/GenBank/DDBJ databases">
        <title>Whole genome shotgun sequencing (WGS) of Bosea sp. ZW T0_25, isolated from stored onions (Allium cepa).</title>
        <authorList>
            <person name="Stoll D.A."/>
            <person name="Huch M."/>
        </authorList>
    </citation>
    <scope>NUCLEOTIDE SEQUENCE [LARGE SCALE GENOMIC DNA]</scope>
    <source>
        <strain evidence="2 3">ZW T0_25</strain>
    </source>
</reference>
<name>A0ABU3SHN0_9HYPH</name>
<feature type="transmembrane region" description="Helical" evidence="1">
    <location>
        <begin position="49"/>
        <end position="70"/>
    </location>
</feature>
<accession>A0ABU3SHN0</accession>
<gene>
    <name evidence="2" type="ORF">RKE40_28810</name>
</gene>
<comment type="caution">
    <text evidence="2">The sequence shown here is derived from an EMBL/GenBank/DDBJ whole genome shotgun (WGS) entry which is preliminary data.</text>
</comment>
<keyword evidence="3" id="KW-1185">Reference proteome</keyword>
<keyword evidence="1" id="KW-1133">Transmembrane helix</keyword>
<evidence type="ECO:0000256" key="1">
    <source>
        <dbReference type="SAM" id="Phobius"/>
    </source>
</evidence>
<dbReference type="Proteomes" id="UP001254257">
    <property type="component" value="Unassembled WGS sequence"/>
</dbReference>
<sequence length="76" mass="8292">MSNLINNESAKLAAQMWGNAAVGSFLTGIIVPLVSFVGSDRDWPARNELLVGGFGMMLAVVFWTSAFWSLKSLRDQ</sequence>
<evidence type="ECO:0000313" key="3">
    <source>
        <dbReference type="Proteomes" id="UP001254257"/>
    </source>
</evidence>
<evidence type="ECO:0000313" key="2">
    <source>
        <dbReference type="EMBL" id="MDU0343902.1"/>
    </source>
</evidence>
<dbReference type="RefSeq" id="WP_316021596.1">
    <property type="nucleotide sequence ID" value="NZ_JAWDID010000094.1"/>
</dbReference>
<keyword evidence="1" id="KW-0812">Transmembrane</keyword>
<keyword evidence="1" id="KW-0472">Membrane</keyword>